<feature type="chain" id="PRO_5002937904" description="tripeptidyl-peptidase II" evidence="16">
    <location>
        <begin position="20"/>
        <end position="588"/>
    </location>
</feature>
<dbReference type="Gene3D" id="3.40.50.200">
    <property type="entry name" value="Peptidase S8/S53 domain"/>
    <property type="match status" value="1"/>
</dbReference>
<feature type="binding site" evidence="15">
    <location>
        <position position="541"/>
    </location>
    <ligand>
        <name>Ca(2+)</name>
        <dbReference type="ChEBI" id="CHEBI:29108"/>
    </ligand>
</feature>
<dbReference type="GeneID" id="8443869"/>
<dbReference type="SMART" id="SM00944">
    <property type="entry name" value="Pro-kuma_activ"/>
    <property type="match status" value="1"/>
</dbReference>
<evidence type="ECO:0000256" key="4">
    <source>
        <dbReference type="ARBA" id="ARBA00012462"/>
    </source>
</evidence>
<evidence type="ECO:0000256" key="10">
    <source>
        <dbReference type="ARBA" id="ARBA00022825"/>
    </source>
</evidence>
<dbReference type="PANTHER" id="PTHR14218:SF32">
    <property type="entry name" value="TRIPEPTIDYL PEPTIDASE SED3 (AFU_ORTHOLOGUE AFUA_3G08930)"/>
    <property type="match status" value="1"/>
</dbReference>
<keyword evidence="7 15" id="KW-0479">Metal-binding</keyword>
<evidence type="ECO:0000256" key="9">
    <source>
        <dbReference type="ARBA" id="ARBA00022801"/>
    </source>
</evidence>
<evidence type="ECO:0000256" key="16">
    <source>
        <dbReference type="SAM" id="SignalP"/>
    </source>
</evidence>
<dbReference type="Pfam" id="PF00082">
    <property type="entry name" value="Peptidase_S8"/>
    <property type="match status" value="1"/>
</dbReference>
<dbReference type="HOGENOM" id="CLU_013783_3_0_1"/>
<evidence type="ECO:0000313" key="18">
    <source>
        <dbReference type="EMBL" id="EEP76967.1"/>
    </source>
</evidence>
<feature type="domain" description="Peptidase S53" evidence="17">
    <location>
        <begin position="207"/>
        <end position="588"/>
    </location>
</feature>
<evidence type="ECO:0000256" key="11">
    <source>
        <dbReference type="ARBA" id="ARBA00022837"/>
    </source>
</evidence>
<comment type="cofactor">
    <cofactor evidence="15">
        <name>Ca(2+)</name>
        <dbReference type="ChEBI" id="CHEBI:29108"/>
    </cofactor>
    <text evidence="15">Binds 1 Ca(2+) ion per subunit.</text>
</comment>
<keyword evidence="12" id="KW-0843">Virulence</keyword>
<dbReference type="PANTHER" id="PTHR14218">
    <property type="entry name" value="PROTEASE S8 TRIPEPTIDYL PEPTIDASE I CLN2"/>
    <property type="match status" value="1"/>
</dbReference>
<keyword evidence="11 15" id="KW-0106">Calcium</keyword>
<dbReference type="OMA" id="RGDWIDF"/>
<dbReference type="GO" id="GO:0046872">
    <property type="term" value="F:metal ion binding"/>
    <property type="evidence" value="ECO:0007669"/>
    <property type="project" value="UniProtKB-UniRule"/>
</dbReference>
<dbReference type="EC" id="3.4.14.10" evidence="4"/>
<feature type="binding site" evidence="15">
    <location>
        <position position="568"/>
    </location>
    <ligand>
        <name>Ca(2+)</name>
        <dbReference type="ChEBI" id="CHEBI:29108"/>
    </ligand>
</feature>
<keyword evidence="14" id="KW-0325">Glycoprotein</keyword>
<dbReference type="GO" id="GO:0008240">
    <property type="term" value="F:tripeptidyl-peptidase activity"/>
    <property type="evidence" value="ECO:0007669"/>
    <property type="project" value="UniProtKB-EC"/>
</dbReference>
<feature type="binding site" evidence="15">
    <location>
        <position position="570"/>
    </location>
    <ligand>
        <name>Ca(2+)</name>
        <dbReference type="ChEBI" id="CHEBI:29108"/>
    </ligand>
</feature>
<evidence type="ECO:0000256" key="2">
    <source>
        <dbReference type="ARBA" id="ARBA00002451"/>
    </source>
</evidence>
<evidence type="ECO:0000256" key="15">
    <source>
        <dbReference type="PROSITE-ProRule" id="PRU01032"/>
    </source>
</evidence>
<evidence type="ECO:0000256" key="13">
    <source>
        <dbReference type="ARBA" id="ARBA00023145"/>
    </source>
</evidence>
<evidence type="ECO:0000256" key="14">
    <source>
        <dbReference type="ARBA" id="ARBA00023180"/>
    </source>
</evidence>
<accession>C4JJK9</accession>
<proteinExistence type="predicted"/>
<dbReference type="SUPFAM" id="SSF52743">
    <property type="entry name" value="Subtilisin-like"/>
    <property type="match status" value="1"/>
</dbReference>
<keyword evidence="5" id="KW-0964">Secreted</keyword>
<dbReference type="KEGG" id="ure:UREG_01816"/>
<comment type="function">
    <text evidence="2">Secreted tripeptidyl-peptidase which degrades proteins at acidic pHs and is involved in virulence.</text>
</comment>
<evidence type="ECO:0000256" key="5">
    <source>
        <dbReference type="ARBA" id="ARBA00022525"/>
    </source>
</evidence>
<feature type="active site" description="Charge relay system" evidence="15">
    <location>
        <position position="498"/>
    </location>
</feature>
<dbReference type="VEuPathDB" id="FungiDB:UREG_01816"/>
<feature type="binding site" evidence="15">
    <location>
        <position position="540"/>
    </location>
    <ligand>
        <name>Ca(2+)</name>
        <dbReference type="ChEBI" id="CHEBI:29108"/>
    </ligand>
</feature>
<dbReference type="InterPro" id="IPR050819">
    <property type="entry name" value="Tripeptidyl-peptidase_I"/>
</dbReference>
<feature type="active site" description="Charge relay system" evidence="15">
    <location>
        <position position="287"/>
    </location>
</feature>
<evidence type="ECO:0000256" key="12">
    <source>
        <dbReference type="ARBA" id="ARBA00023026"/>
    </source>
</evidence>
<dbReference type="GO" id="GO:0005576">
    <property type="term" value="C:extracellular region"/>
    <property type="evidence" value="ECO:0007669"/>
    <property type="project" value="UniProtKB-SubCell"/>
</dbReference>
<dbReference type="SUPFAM" id="SSF54897">
    <property type="entry name" value="Protease propeptides/inhibitors"/>
    <property type="match status" value="1"/>
</dbReference>
<evidence type="ECO:0000313" key="19">
    <source>
        <dbReference type="Proteomes" id="UP000002058"/>
    </source>
</evidence>
<dbReference type="InterPro" id="IPR015366">
    <property type="entry name" value="S53_propep"/>
</dbReference>
<organism evidence="18 19">
    <name type="scientific">Uncinocarpus reesii (strain UAMH 1704)</name>
    <dbReference type="NCBI Taxonomy" id="336963"/>
    <lineage>
        <taxon>Eukaryota</taxon>
        <taxon>Fungi</taxon>
        <taxon>Dikarya</taxon>
        <taxon>Ascomycota</taxon>
        <taxon>Pezizomycotina</taxon>
        <taxon>Eurotiomycetes</taxon>
        <taxon>Eurotiomycetidae</taxon>
        <taxon>Onygenales</taxon>
        <taxon>Onygenaceae</taxon>
        <taxon>Uncinocarpus</taxon>
    </lineage>
</organism>
<dbReference type="InterPro" id="IPR000209">
    <property type="entry name" value="Peptidase_S8/S53_dom"/>
</dbReference>
<dbReference type="InParanoid" id="C4JJK9"/>
<feature type="signal peptide" evidence="16">
    <location>
        <begin position="1"/>
        <end position="19"/>
    </location>
</feature>
<dbReference type="AlphaFoldDB" id="C4JJK9"/>
<dbReference type="GO" id="GO:0006508">
    <property type="term" value="P:proteolysis"/>
    <property type="evidence" value="ECO:0007669"/>
    <property type="project" value="UniProtKB-KW"/>
</dbReference>
<feature type="active site" description="Charge relay system" evidence="15">
    <location>
        <position position="283"/>
    </location>
</feature>
<dbReference type="GO" id="GO:0004252">
    <property type="term" value="F:serine-type endopeptidase activity"/>
    <property type="evidence" value="ECO:0007669"/>
    <property type="project" value="UniProtKB-UniRule"/>
</dbReference>
<comment type="subcellular location">
    <subcellularLocation>
        <location evidence="3">Secreted</location>
        <location evidence="3">Extracellular space</location>
    </subcellularLocation>
</comment>
<dbReference type="eggNOG" id="ENOG502QR6D">
    <property type="taxonomic scope" value="Eukaryota"/>
</dbReference>
<dbReference type="CDD" id="cd11377">
    <property type="entry name" value="Pro-peptidase_S53"/>
    <property type="match status" value="1"/>
</dbReference>
<dbReference type="Pfam" id="PF09286">
    <property type="entry name" value="Pro-kuma_activ"/>
    <property type="match status" value="1"/>
</dbReference>
<dbReference type="RefSeq" id="XP_002542300.1">
    <property type="nucleotide sequence ID" value="XM_002542254.1"/>
</dbReference>
<comment type="catalytic activity">
    <reaction evidence="1">
        <text>Release of an N-terminal tripeptide from a polypeptide.</text>
        <dbReference type="EC" id="3.4.14.10"/>
    </reaction>
</comment>
<keyword evidence="19" id="KW-1185">Reference proteome</keyword>
<dbReference type="InterPro" id="IPR036852">
    <property type="entry name" value="Peptidase_S8/S53_dom_sf"/>
</dbReference>
<name>C4JJK9_UNCRE</name>
<dbReference type="OrthoDB" id="409122at2759"/>
<gene>
    <name evidence="18" type="ORF">UREG_01816</name>
</gene>
<keyword evidence="6 15" id="KW-0645">Protease</keyword>
<keyword evidence="10 15" id="KW-0720">Serine protease</keyword>
<dbReference type="InterPro" id="IPR030400">
    <property type="entry name" value="Sedolisin_dom"/>
</dbReference>
<dbReference type="Proteomes" id="UP000002058">
    <property type="component" value="Unassembled WGS sequence"/>
</dbReference>
<dbReference type="CDD" id="cd04056">
    <property type="entry name" value="Peptidases_S53"/>
    <property type="match status" value="1"/>
</dbReference>
<dbReference type="FunFam" id="3.40.50.200:FF:000015">
    <property type="entry name" value="Tripeptidyl peptidase A"/>
    <property type="match status" value="1"/>
</dbReference>
<keyword evidence="9 15" id="KW-0378">Hydrolase</keyword>
<keyword evidence="8 16" id="KW-0732">Signal</keyword>
<dbReference type="EMBL" id="CH476615">
    <property type="protein sequence ID" value="EEP76967.1"/>
    <property type="molecule type" value="Genomic_DNA"/>
</dbReference>
<sequence length="588" mass="64148">MLSIALFLPIAQFFCGLEAAVTSANGFKLAERLPVIPDGWTKGPSADPATIVYLKVSVRAEDPNWLYRTLLEISTPGHPRYGQHMKRDEVQAMVAPDPDASDSILAWLREGGVKPEQIQNRGDWIDFSTTVDKAERLLNTSFYCFEDEAGKTRKIRALEYSLPSNISRHVRTVQPITYFGSPRPHVSHILKAIPPMRFQLNDAAGRANTPASLRQLYNMQHFQVEKNSSNLVGVSGYLNQYARYSDLNLFIKRYAPQAVGATFSVELINGGKNDQDSKLESLEASLDIQYAISLTYNTSVTYYSTGGLGPLVPDIEQPDAAHNQNEPYSEQLKYFAGLADDKIPTVLSTSYGENEQSVPKEFAKSVCDEFAKLGARGVSVIFSSGDSGVGNGCQTNDGQKRPRFNPIFPASCPFVTSVGGTENENPERAVGFSSGGFSDIFDRPSYQKQAISTFLTRLGDKFSQYFNKNGRGFPDVAAQAVNYSVYDHGQIIPVAGTSASAPTIAAVISNLNELRISQGKTVLGFLNPWLYSQGYRGFTDIVDGAGTGCFGKNGGPRIPGAAWDAVKGWDPVTGFGTPDFGKLIDLLP</sequence>
<dbReference type="PROSITE" id="PS51695">
    <property type="entry name" value="SEDOLISIN"/>
    <property type="match status" value="1"/>
</dbReference>
<evidence type="ECO:0000256" key="3">
    <source>
        <dbReference type="ARBA" id="ARBA00004239"/>
    </source>
</evidence>
<evidence type="ECO:0000259" key="17">
    <source>
        <dbReference type="PROSITE" id="PS51695"/>
    </source>
</evidence>
<evidence type="ECO:0000256" key="1">
    <source>
        <dbReference type="ARBA" id="ARBA00001910"/>
    </source>
</evidence>
<evidence type="ECO:0000256" key="7">
    <source>
        <dbReference type="ARBA" id="ARBA00022723"/>
    </source>
</evidence>
<protein>
    <recommendedName>
        <fullName evidence="4">tripeptidyl-peptidase II</fullName>
        <ecNumber evidence="4">3.4.14.10</ecNumber>
    </recommendedName>
</protein>
<keyword evidence="13" id="KW-0865">Zymogen</keyword>
<reference evidence="19" key="1">
    <citation type="journal article" date="2009" name="Genome Res.">
        <title>Comparative genomic analyses of the human fungal pathogens Coccidioides and their relatives.</title>
        <authorList>
            <person name="Sharpton T.J."/>
            <person name="Stajich J.E."/>
            <person name="Rounsley S.D."/>
            <person name="Gardner M.J."/>
            <person name="Wortman J.R."/>
            <person name="Jordar V.S."/>
            <person name="Maiti R."/>
            <person name="Kodira C.D."/>
            <person name="Neafsey D.E."/>
            <person name="Zeng Q."/>
            <person name="Hung C.-Y."/>
            <person name="McMahan C."/>
            <person name="Muszewska A."/>
            <person name="Grynberg M."/>
            <person name="Mandel M.A."/>
            <person name="Kellner E.M."/>
            <person name="Barker B.M."/>
            <person name="Galgiani J.N."/>
            <person name="Orbach M.J."/>
            <person name="Kirkland T.N."/>
            <person name="Cole G.T."/>
            <person name="Henn M.R."/>
            <person name="Birren B.W."/>
            <person name="Taylor J.W."/>
        </authorList>
    </citation>
    <scope>NUCLEOTIDE SEQUENCE [LARGE SCALE GENOMIC DNA]</scope>
    <source>
        <strain evidence="19">UAMH 1704</strain>
    </source>
</reference>
<evidence type="ECO:0000256" key="8">
    <source>
        <dbReference type="ARBA" id="ARBA00022729"/>
    </source>
</evidence>
<evidence type="ECO:0000256" key="6">
    <source>
        <dbReference type="ARBA" id="ARBA00022670"/>
    </source>
</evidence>